<feature type="domain" description="Metallo-beta-lactamase" evidence="2">
    <location>
        <begin position="2"/>
        <end position="189"/>
    </location>
</feature>
<proteinExistence type="predicted"/>
<evidence type="ECO:0000256" key="1">
    <source>
        <dbReference type="ARBA" id="ARBA00022801"/>
    </source>
</evidence>
<dbReference type="InterPro" id="IPR001279">
    <property type="entry name" value="Metallo-B-lactamas"/>
</dbReference>
<dbReference type="PANTHER" id="PTHR46018:SF2">
    <property type="entry name" value="ZINC PHOSPHODIESTERASE ELAC PROTEIN 1"/>
    <property type="match status" value="1"/>
</dbReference>
<dbReference type="CDD" id="cd07719">
    <property type="entry name" value="arylsulfatase_AtsA-like_MBL-fold"/>
    <property type="match status" value="1"/>
</dbReference>
<reference evidence="3" key="1">
    <citation type="submission" date="2018-05" db="EMBL/GenBank/DDBJ databases">
        <authorList>
            <person name="Lanie J.A."/>
            <person name="Ng W.-L."/>
            <person name="Kazmierczak K.M."/>
            <person name="Andrzejewski T.M."/>
            <person name="Davidsen T.M."/>
            <person name="Wayne K.J."/>
            <person name="Tettelin H."/>
            <person name="Glass J.I."/>
            <person name="Rusch D."/>
            <person name="Podicherti R."/>
            <person name="Tsui H.-C.T."/>
            <person name="Winkler M.E."/>
        </authorList>
    </citation>
    <scope>NUCLEOTIDE SEQUENCE</scope>
</reference>
<dbReference type="GO" id="GO:0042781">
    <property type="term" value="F:3'-tRNA processing endoribonuclease activity"/>
    <property type="evidence" value="ECO:0007669"/>
    <property type="project" value="TreeGrafter"/>
</dbReference>
<name>A0A381R9L9_9ZZZZ</name>
<organism evidence="3">
    <name type="scientific">marine metagenome</name>
    <dbReference type="NCBI Taxonomy" id="408172"/>
    <lineage>
        <taxon>unclassified sequences</taxon>
        <taxon>metagenomes</taxon>
        <taxon>ecological metagenomes</taxon>
    </lineage>
</organism>
<protein>
    <recommendedName>
        <fullName evidence="2">Metallo-beta-lactamase domain-containing protein</fullName>
    </recommendedName>
</protein>
<dbReference type="InterPro" id="IPR036866">
    <property type="entry name" value="RibonucZ/Hydroxyglut_hydro"/>
</dbReference>
<accession>A0A381R9L9</accession>
<dbReference type="EMBL" id="UINC01001771">
    <property type="protein sequence ID" value="SUZ88435.1"/>
    <property type="molecule type" value="Genomic_DNA"/>
</dbReference>
<evidence type="ECO:0000313" key="3">
    <source>
        <dbReference type="EMBL" id="SUZ88435.1"/>
    </source>
</evidence>
<feature type="non-terminal residue" evidence="3">
    <location>
        <position position="1"/>
    </location>
</feature>
<evidence type="ECO:0000259" key="2">
    <source>
        <dbReference type="Pfam" id="PF12706"/>
    </source>
</evidence>
<sequence length="221" mass="24747">GLNHVFITHLHSDHTVGLPDLLYSPWVLDRPDPLNVFGPPGIQRMMSGIAEAWADDISIRLDGLEPRGANRDGYRPNTHEIEPGLVYEDELVRVYAIPVKHGSWKYSYGYRFEGPDRTIVISGDAAPSESLVEACDGCDILLHEVYSAERFTTRPPEWQAYHSQFHTSTTELADIANRSRPGMLVLYHHLFWGTDDTGLVNEIRAAGYNGPLASGKDLDVY</sequence>
<dbReference type="Pfam" id="PF12706">
    <property type="entry name" value="Lactamase_B_2"/>
    <property type="match status" value="1"/>
</dbReference>
<dbReference type="Gene3D" id="3.60.15.10">
    <property type="entry name" value="Ribonuclease Z/Hydroxyacylglutathione hydrolase-like"/>
    <property type="match status" value="1"/>
</dbReference>
<dbReference type="SUPFAM" id="SSF56281">
    <property type="entry name" value="Metallo-hydrolase/oxidoreductase"/>
    <property type="match status" value="1"/>
</dbReference>
<keyword evidence="1" id="KW-0378">Hydrolase</keyword>
<dbReference type="InterPro" id="IPR044094">
    <property type="entry name" value="AtsA-like_MBL-fold"/>
</dbReference>
<gene>
    <name evidence="3" type="ORF">METZ01_LOCUS41289</name>
</gene>
<dbReference type="AlphaFoldDB" id="A0A381R9L9"/>
<dbReference type="PANTHER" id="PTHR46018">
    <property type="entry name" value="ZINC PHOSPHODIESTERASE ELAC PROTEIN 1"/>
    <property type="match status" value="1"/>
</dbReference>